<protein>
    <submittedName>
        <fullName evidence="1">Uncharacterized protein</fullName>
    </submittedName>
</protein>
<keyword evidence="2" id="KW-1185">Reference proteome</keyword>
<accession>A0A8S1B1J0</accession>
<dbReference type="Proteomes" id="UP000494106">
    <property type="component" value="Unassembled WGS sequence"/>
</dbReference>
<proteinExistence type="predicted"/>
<organism evidence="1 2">
    <name type="scientific">Arctia plantaginis</name>
    <name type="common">Wood tiger moth</name>
    <name type="synonym">Phalaena plantaginis</name>
    <dbReference type="NCBI Taxonomy" id="874455"/>
    <lineage>
        <taxon>Eukaryota</taxon>
        <taxon>Metazoa</taxon>
        <taxon>Ecdysozoa</taxon>
        <taxon>Arthropoda</taxon>
        <taxon>Hexapoda</taxon>
        <taxon>Insecta</taxon>
        <taxon>Pterygota</taxon>
        <taxon>Neoptera</taxon>
        <taxon>Endopterygota</taxon>
        <taxon>Lepidoptera</taxon>
        <taxon>Glossata</taxon>
        <taxon>Ditrysia</taxon>
        <taxon>Noctuoidea</taxon>
        <taxon>Erebidae</taxon>
        <taxon>Arctiinae</taxon>
        <taxon>Arctia</taxon>
    </lineage>
</organism>
<evidence type="ECO:0000313" key="2">
    <source>
        <dbReference type="Proteomes" id="UP000494106"/>
    </source>
</evidence>
<name>A0A8S1B1J0_ARCPL</name>
<dbReference type="EMBL" id="CADEBC010000561">
    <property type="protein sequence ID" value="CAB3253215.1"/>
    <property type="molecule type" value="Genomic_DNA"/>
</dbReference>
<sequence>MLITDLGSKQKKRRSDDLIGKDSNELAYTAVARLEKEGHEDIASVIEYIMKNPEATVKIIETLKNPEKTVIFTPEKALGLLLSLKLSKWQYITLREATIRAGAKDIYPSYHKVQQTKLDCCPPKPSVSVTDSSAKITLQALLDITVTRILQSLSDDVQNKQLKLISKWGFDGASNQSRYKQKIEGEQDDSSIFMTSLVPLKLTDGDNTLWNNPKPCSVLYCRPVQFTFVKESEAVVIDLKRQMDYEIKTLIASKCSNGNRVTHQLMMTMIDAKVCTYLSEARSNATCYLCLAKPTEMNRLDAVTSKIVCSDMYEFGLSSLHARINDIVPIGTLLEEASESRNKDFRRFREHHSRKRSRQDSNQDILNMLVVSSDPFLSAQRPKLDAKRKQSFFAETLDLIHYQETEFEFIDIFNLDSDSESESDNESDEENL</sequence>
<comment type="caution">
    <text evidence="1">The sequence shown here is derived from an EMBL/GenBank/DDBJ whole genome shotgun (WGS) entry which is preliminary data.</text>
</comment>
<gene>
    <name evidence="1" type="ORF">APLA_LOCUS13943</name>
</gene>
<reference evidence="1 2" key="1">
    <citation type="submission" date="2020-04" db="EMBL/GenBank/DDBJ databases">
        <authorList>
            <person name="Wallbank WR R."/>
            <person name="Pardo Diaz C."/>
            <person name="Kozak K."/>
            <person name="Martin S."/>
            <person name="Jiggins C."/>
            <person name="Moest M."/>
            <person name="Warren A I."/>
            <person name="Byers J.R.P. K."/>
            <person name="Montejo-Kovacevich G."/>
            <person name="Yen C E."/>
        </authorList>
    </citation>
    <scope>NUCLEOTIDE SEQUENCE [LARGE SCALE GENOMIC DNA]</scope>
</reference>
<dbReference type="AlphaFoldDB" id="A0A8S1B1J0"/>
<evidence type="ECO:0000313" key="1">
    <source>
        <dbReference type="EMBL" id="CAB3253215.1"/>
    </source>
</evidence>
<dbReference type="OrthoDB" id="8193306at2759"/>